<dbReference type="AlphaFoldDB" id="A0A135IDE2"/>
<dbReference type="NCBIfam" id="TIGR03357">
    <property type="entry name" value="VI_zyme"/>
    <property type="match status" value="1"/>
</dbReference>
<organism evidence="2 3">
    <name type="scientific">Enterovibrio coralii</name>
    <dbReference type="NCBI Taxonomy" id="294935"/>
    <lineage>
        <taxon>Bacteria</taxon>
        <taxon>Pseudomonadati</taxon>
        <taxon>Pseudomonadota</taxon>
        <taxon>Gammaproteobacteria</taxon>
        <taxon>Vibrionales</taxon>
        <taxon>Vibrionaceae</taxon>
        <taxon>Enterovibrio</taxon>
    </lineage>
</organism>
<reference evidence="2 3" key="1">
    <citation type="submission" date="2015-11" db="EMBL/GenBank/DDBJ databases">
        <title>Genomic Taxonomy of the Vibrionaceae.</title>
        <authorList>
            <person name="Gomez-Gil B."/>
            <person name="Enciso-Ibarra J."/>
        </authorList>
    </citation>
    <scope>NUCLEOTIDE SEQUENCE [LARGE SCALE GENOMIC DNA]</scope>
    <source>
        <strain evidence="2 3">CAIM 912</strain>
    </source>
</reference>
<name>A0A135IDE2_9GAMM</name>
<dbReference type="STRING" id="294935.ATN88_16550"/>
<protein>
    <submittedName>
        <fullName evidence="2">Type VI secretion protein</fullName>
    </submittedName>
</protein>
<evidence type="ECO:0000259" key="1">
    <source>
        <dbReference type="Pfam" id="PF04965"/>
    </source>
</evidence>
<evidence type="ECO:0000313" key="2">
    <source>
        <dbReference type="EMBL" id="KXF83491.1"/>
    </source>
</evidence>
<gene>
    <name evidence="2" type="ORF">ATN88_16550</name>
</gene>
<comment type="caution">
    <text evidence="2">The sequence shown here is derived from an EMBL/GenBank/DDBJ whole genome shotgun (WGS) entry which is preliminary data.</text>
</comment>
<dbReference type="Gene3D" id="3.10.450.40">
    <property type="match status" value="1"/>
</dbReference>
<dbReference type="InterPro" id="IPR007048">
    <property type="entry name" value="IraD/Gp25-like"/>
</dbReference>
<proteinExistence type="predicted"/>
<evidence type="ECO:0000313" key="3">
    <source>
        <dbReference type="Proteomes" id="UP000070529"/>
    </source>
</evidence>
<sequence length="140" mass="15711">MSLTMKLKEQWRDDLDDVREDITTLIASLISGRAPIWVGSEDASNLGGTIVTMGIQNLARSQSKANSEVVGEEIRQLIKTFEPRLSAVELEVNEETTNNNQLEFRITAVMHTDYGDETVVFDSFLDFSTSKLDVRKTNLV</sequence>
<dbReference type="Pfam" id="PF04965">
    <property type="entry name" value="GPW_gp25"/>
    <property type="match status" value="1"/>
</dbReference>
<dbReference type="RefSeq" id="WP_067409743.1">
    <property type="nucleotide sequence ID" value="NZ_LNTY01000004.1"/>
</dbReference>
<accession>A0A135IDE2</accession>
<dbReference type="Proteomes" id="UP000070529">
    <property type="component" value="Unassembled WGS sequence"/>
</dbReference>
<dbReference type="EMBL" id="LNTY01000004">
    <property type="protein sequence ID" value="KXF83491.1"/>
    <property type="molecule type" value="Genomic_DNA"/>
</dbReference>
<dbReference type="OrthoDB" id="6401544at2"/>
<dbReference type="SUPFAM" id="SSF160719">
    <property type="entry name" value="gpW/gp25-like"/>
    <property type="match status" value="1"/>
</dbReference>
<keyword evidence="3" id="KW-1185">Reference proteome</keyword>
<feature type="domain" description="IraD/Gp25-like" evidence="1">
    <location>
        <begin position="15"/>
        <end position="112"/>
    </location>
</feature>
<dbReference type="InterPro" id="IPR017737">
    <property type="entry name" value="TssE1-like"/>
</dbReference>